<dbReference type="AlphaFoldDB" id="A0A4R6VIL6"/>
<keyword evidence="2" id="KW-0732">Signal</keyword>
<dbReference type="Proteomes" id="UP000295705">
    <property type="component" value="Unassembled WGS sequence"/>
</dbReference>
<accession>A0A4R6VIL6</accession>
<feature type="signal peptide" evidence="2">
    <location>
        <begin position="1"/>
        <end position="29"/>
    </location>
</feature>
<evidence type="ECO:0000313" key="3">
    <source>
        <dbReference type="EMBL" id="TDQ63107.1"/>
    </source>
</evidence>
<organism evidence="3 4">
    <name type="scientific">Actinomycetospora succinea</name>
    <dbReference type="NCBI Taxonomy" id="663603"/>
    <lineage>
        <taxon>Bacteria</taxon>
        <taxon>Bacillati</taxon>
        <taxon>Actinomycetota</taxon>
        <taxon>Actinomycetes</taxon>
        <taxon>Pseudonocardiales</taxon>
        <taxon>Pseudonocardiaceae</taxon>
        <taxon>Actinomycetospora</taxon>
    </lineage>
</organism>
<name>A0A4R6VIL6_9PSEU</name>
<dbReference type="RefSeq" id="WP_133826077.1">
    <property type="nucleotide sequence ID" value="NZ_BAABHR010000053.1"/>
</dbReference>
<gene>
    <name evidence="3" type="ORF">EV188_102764</name>
</gene>
<reference evidence="3 4" key="1">
    <citation type="submission" date="2019-03" db="EMBL/GenBank/DDBJ databases">
        <title>Genomic Encyclopedia of Type Strains, Phase IV (KMG-IV): sequencing the most valuable type-strain genomes for metagenomic binning, comparative biology and taxonomic classification.</title>
        <authorList>
            <person name="Goeker M."/>
        </authorList>
    </citation>
    <scope>NUCLEOTIDE SEQUENCE [LARGE SCALE GENOMIC DNA]</scope>
    <source>
        <strain evidence="3 4">DSM 45775</strain>
    </source>
</reference>
<proteinExistence type="predicted"/>
<comment type="caution">
    <text evidence="3">The sequence shown here is derived from an EMBL/GenBank/DDBJ whole genome shotgun (WGS) entry which is preliminary data.</text>
</comment>
<keyword evidence="4" id="KW-1185">Reference proteome</keyword>
<feature type="compositionally biased region" description="Low complexity" evidence="1">
    <location>
        <begin position="69"/>
        <end position="88"/>
    </location>
</feature>
<sequence length="219" mass="21977">MVHGRRRVAGALIGLVAAGMIGTAGVAVADDGDSGGGGSLGDLIGGLVDTVTGIIPGTDDLPEIPEVPLPTGTSTSTPTSSSSAPPSHSYDHHEHYHPWVPPVVYGPGSTYYTYVAPARPAHLLNCYDFADPADAQAVLIADPSDPNNLDGDNDGRACEWGVGGPRDYRGYPVGGIAAGDGSDSGPTIGQLIALGFLGIGAGAGVVRGGQLVAARRENA</sequence>
<evidence type="ECO:0000313" key="4">
    <source>
        <dbReference type="Proteomes" id="UP000295705"/>
    </source>
</evidence>
<feature type="region of interest" description="Disordered" evidence="1">
    <location>
        <begin position="56"/>
        <end position="92"/>
    </location>
</feature>
<feature type="chain" id="PRO_5020553349" description="Excalibur calcium-binding domain-containing protein" evidence="2">
    <location>
        <begin position="30"/>
        <end position="219"/>
    </location>
</feature>
<evidence type="ECO:0000256" key="1">
    <source>
        <dbReference type="SAM" id="MobiDB-lite"/>
    </source>
</evidence>
<dbReference type="OrthoDB" id="5681216at2"/>
<evidence type="ECO:0000256" key="2">
    <source>
        <dbReference type="SAM" id="SignalP"/>
    </source>
</evidence>
<dbReference type="EMBL" id="SNYO01000002">
    <property type="protein sequence ID" value="TDQ63107.1"/>
    <property type="molecule type" value="Genomic_DNA"/>
</dbReference>
<protein>
    <recommendedName>
        <fullName evidence="5">Excalibur calcium-binding domain-containing protein</fullName>
    </recommendedName>
</protein>
<evidence type="ECO:0008006" key="5">
    <source>
        <dbReference type="Google" id="ProtNLM"/>
    </source>
</evidence>